<evidence type="ECO:0008006" key="4">
    <source>
        <dbReference type="Google" id="ProtNLM"/>
    </source>
</evidence>
<feature type="transmembrane region" description="Helical" evidence="1">
    <location>
        <begin position="6"/>
        <end position="25"/>
    </location>
</feature>
<feature type="transmembrane region" description="Helical" evidence="1">
    <location>
        <begin position="231"/>
        <end position="251"/>
    </location>
</feature>
<reference evidence="2 3" key="1">
    <citation type="submission" date="2019-10" db="EMBL/GenBank/DDBJ databases">
        <title>Two novel species isolated from a subtropical stream in China.</title>
        <authorList>
            <person name="Lu H."/>
        </authorList>
    </citation>
    <scope>NUCLEOTIDE SEQUENCE [LARGE SCALE GENOMIC DNA]</scope>
    <source>
        <strain evidence="2 3">FT29W</strain>
    </source>
</reference>
<feature type="transmembrane region" description="Helical" evidence="1">
    <location>
        <begin position="198"/>
        <end position="219"/>
    </location>
</feature>
<dbReference type="AlphaFoldDB" id="A0A6A7NAE4"/>
<feature type="transmembrane region" description="Helical" evidence="1">
    <location>
        <begin position="286"/>
        <end position="304"/>
    </location>
</feature>
<dbReference type="RefSeq" id="WP_152841149.1">
    <property type="nucleotide sequence ID" value="NZ_WHUG01000017.1"/>
</dbReference>
<dbReference type="Proteomes" id="UP000440498">
    <property type="component" value="Unassembled WGS sequence"/>
</dbReference>
<gene>
    <name evidence="2" type="ORF">GEV02_27905</name>
</gene>
<keyword evidence="3" id="KW-1185">Reference proteome</keyword>
<keyword evidence="1" id="KW-0812">Transmembrane</keyword>
<name>A0A6A7NAE4_9BURK</name>
<keyword evidence="1" id="KW-0472">Membrane</keyword>
<evidence type="ECO:0000256" key="1">
    <source>
        <dbReference type="SAM" id="Phobius"/>
    </source>
</evidence>
<feature type="transmembrane region" description="Helical" evidence="1">
    <location>
        <begin position="341"/>
        <end position="358"/>
    </location>
</feature>
<evidence type="ECO:0000313" key="2">
    <source>
        <dbReference type="EMBL" id="MQA41981.1"/>
    </source>
</evidence>
<feature type="transmembrane region" description="Helical" evidence="1">
    <location>
        <begin position="88"/>
        <end position="107"/>
    </location>
</feature>
<accession>A0A6A7NAE4</accession>
<feature type="transmembrane region" description="Helical" evidence="1">
    <location>
        <begin position="425"/>
        <end position="446"/>
    </location>
</feature>
<organism evidence="2 3">
    <name type="scientific">Rugamonas aquatica</name>
    <dbReference type="NCBI Taxonomy" id="2743357"/>
    <lineage>
        <taxon>Bacteria</taxon>
        <taxon>Pseudomonadati</taxon>
        <taxon>Pseudomonadota</taxon>
        <taxon>Betaproteobacteria</taxon>
        <taxon>Burkholderiales</taxon>
        <taxon>Oxalobacteraceae</taxon>
        <taxon>Telluria group</taxon>
        <taxon>Rugamonas</taxon>
    </lineage>
</organism>
<protein>
    <recommendedName>
        <fullName evidence="4">Glycosyltransferase RgtA/B/C/D-like domain-containing protein</fullName>
    </recommendedName>
</protein>
<feature type="transmembrane region" description="Helical" evidence="1">
    <location>
        <begin position="453"/>
        <end position="471"/>
    </location>
</feature>
<comment type="caution">
    <text evidence="2">The sequence shown here is derived from an EMBL/GenBank/DDBJ whole genome shotgun (WGS) entry which is preliminary data.</text>
</comment>
<feature type="transmembrane region" description="Helical" evidence="1">
    <location>
        <begin position="311"/>
        <end position="335"/>
    </location>
</feature>
<feature type="transmembrane region" description="Helical" evidence="1">
    <location>
        <begin position="365"/>
        <end position="384"/>
    </location>
</feature>
<feature type="transmembrane region" description="Helical" evidence="1">
    <location>
        <begin position="113"/>
        <end position="133"/>
    </location>
</feature>
<sequence length="605" mass="66102">MQKPTSPWPLLLIYFLCALAALGYWRHAHVNTATGDEPHYMVMANGLAKHAALEQTLPYQDATQPGQPQRFNLPPADRHTVAGPRGNFNIHNLGLPLLLALPFTLGGVNVSKIFMILCGAGVVLCSWKISGLFSSEVRARRLAVLAACVGAPLIPAATQIYPDILGGLLAITGLYWFLTTQQRRSAGAELGLALAVVYLPWLQIKFGLACALLVLAVAAKIYRESGDLPRVARLLAMAAASCVILGAYNLYAFGKLSGPYMGDAVEVSKTSLMVLLGLHFDQNQGFLLQNPINLLGLLGVGWLYRDNRPFALLWAAVFVVLLAPNALHPVWYGGWSFTGRFGWPGAVVFMVPTLYALLELSKRRATLFLTLAGLAVALQVYFYSRYATAKVDMFNRALDTPLEGYSMYYHRIHNWLPALYNSDWAFSYAPNYAWLLMVVLLLVAGFVRGARRLRIGAIALGVAAIVAAGLVQNQHAGEVKLVAASLPGQTGRVDGDARTAQPGVDQSGMLNFGPYLQLPFGIYHVTLRYRSDAPATEDVALFDVYNTAQGQSLLVRGLKGTDGAVRETTLTFAVAPWQDKPKLEFRNNWTGKRSFTLYEMRITPG</sequence>
<evidence type="ECO:0000313" key="3">
    <source>
        <dbReference type="Proteomes" id="UP000440498"/>
    </source>
</evidence>
<keyword evidence="1" id="KW-1133">Transmembrane helix</keyword>
<proteinExistence type="predicted"/>
<dbReference type="EMBL" id="WHUG01000017">
    <property type="protein sequence ID" value="MQA41981.1"/>
    <property type="molecule type" value="Genomic_DNA"/>
</dbReference>